<sequence length="121" mass="14570">MSKHYRAHKERARGYVKERVETLSAVYGFQYGRIAIRNTKRSWGSCSELGNLNFNYKIVFLPDSLAEYIIVHELCHLREFNHSTRFWKHVESIIPDWKERRRALKRLERLPARVLYCSKEN</sequence>
<organism evidence="2 3">
    <name type="scientific">Candidatus Kaiserbacteria bacterium CG10_big_fil_rev_8_21_14_0_10_49_17</name>
    <dbReference type="NCBI Taxonomy" id="1974609"/>
    <lineage>
        <taxon>Bacteria</taxon>
        <taxon>Candidatus Kaiseribacteriota</taxon>
    </lineage>
</organism>
<gene>
    <name evidence="2" type="ORF">COU17_01285</name>
</gene>
<evidence type="ECO:0000313" key="3">
    <source>
        <dbReference type="Proteomes" id="UP000228809"/>
    </source>
</evidence>
<evidence type="ECO:0000259" key="1">
    <source>
        <dbReference type="Pfam" id="PF01863"/>
    </source>
</evidence>
<reference evidence="3" key="1">
    <citation type="submission" date="2017-09" db="EMBL/GenBank/DDBJ databases">
        <title>Depth-based differentiation of microbial function through sediment-hosted aquifers and enrichment of novel symbionts in the deep terrestrial subsurface.</title>
        <authorList>
            <person name="Probst A.J."/>
            <person name="Ladd B."/>
            <person name="Jarett J.K."/>
            <person name="Geller-Mcgrath D.E."/>
            <person name="Sieber C.M.K."/>
            <person name="Emerson J.B."/>
            <person name="Anantharaman K."/>
            <person name="Thomas B.C."/>
            <person name="Malmstrom R."/>
            <person name="Stieglmeier M."/>
            <person name="Klingl A."/>
            <person name="Woyke T."/>
            <person name="Ryan C.M."/>
            <person name="Banfield J.F."/>
        </authorList>
    </citation>
    <scope>NUCLEOTIDE SEQUENCE [LARGE SCALE GENOMIC DNA]</scope>
</reference>
<name>A0A2M6WEP6_9BACT</name>
<dbReference type="InterPro" id="IPR053136">
    <property type="entry name" value="UTP_pyrophosphatase-like"/>
</dbReference>
<proteinExistence type="predicted"/>
<protein>
    <recommendedName>
        <fullName evidence="1">YgjP-like metallopeptidase domain-containing protein</fullName>
    </recommendedName>
</protein>
<feature type="domain" description="YgjP-like metallopeptidase" evidence="1">
    <location>
        <begin position="6"/>
        <end position="106"/>
    </location>
</feature>
<dbReference type="Pfam" id="PF01863">
    <property type="entry name" value="YgjP-like"/>
    <property type="match status" value="1"/>
</dbReference>
<dbReference type="Proteomes" id="UP000228809">
    <property type="component" value="Unassembled WGS sequence"/>
</dbReference>
<dbReference type="PANTHER" id="PTHR30399">
    <property type="entry name" value="UNCHARACTERIZED PROTEIN YGJP"/>
    <property type="match status" value="1"/>
</dbReference>
<accession>A0A2M6WEP6</accession>
<dbReference type="AlphaFoldDB" id="A0A2M6WEP6"/>
<comment type="caution">
    <text evidence="2">The sequence shown here is derived from an EMBL/GenBank/DDBJ whole genome shotgun (WGS) entry which is preliminary data.</text>
</comment>
<dbReference type="PANTHER" id="PTHR30399:SF1">
    <property type="entry name" value="UTP PYROPHOSPHATASE"/>
    <property type="match status" value="1"/>
</dbReference>
<dbReference type="EMBL" id="PFBJ01000006">
    <property type="protein sequence ID" value="PIT91243.1"/>
    <property type="molecule type" value="Genomic_DNA"/>
</dbReference>
<dbReference type="InterPro" id="IPR002725">
    <property type="entry name" value="YgjP-like_metallopeptidase"/>
</dbReference>
<evidence type="ECO:0000313" key="2">
    <source>
        <dbReference type="EMBL" id="PIT91243.1"/>
    </source>
</evidence>
<dbReference type="Gene3D" id="3.30.2010.10">
    <property type="entry name" value="Metalloproteases ('zincins'), catalytic domain"/>
    <property type="match status" value="1"/>
</dbReference>
<dbReference type="CDD" id="cd07344">
    <property type="entry name" value="M48_yhfN_like"/>
    <property type="match status" value="1"/>
</dbReference>